<dbReference type="NCBIfam" id="TIGR02937">
    <property type="entry name" value="sigma70-ECF"/>
    <property type="match status" value="1"/>
</dbReference>
<dbReference type="GO" id="GO:0003677">
    <property type="term" value="F:DNA binding"/>
    <property type="evidence" value="ECO:0007669"/>
    <property type="project" value="InterPro"/>
</dbReference>
<dbReference type="InterPro" id="IPR013249">
    <property type="entry name" value="RNA_pol_sigma70_r4_t2"/>
</dbReference>
<dbReference type="Gene3D" id="1.10.1740.10">
    <property type="match status" value="1"/>
</dbReference>
<sequence length="186" mass="21782">MSKSLNYTLNQNVIYRQQHISSMKTALNNMILENTAVLKRLATNFTKDQFEKEDLVQETLIRSLKSLEKFMNNPKLISWLYVIMKNIYLNKYRRESIHRIATNEITYTQGGSHKTNNNAEGGFVIKDVEAALKELSAENYEIFSMYLEGFKYHEIAAHTKKKEGTIKTRIHTIRKVLKKKLQAYEN</sequence>
<dbReference type="GO" id="GO:0006352">
    <property type="term" value="P:DNA-templated transcription initiation"/>
    <property type="evidence" value="ECO:0007669"/>
    <property type="project" value="InterPro"/>
</dbReference>
<dbReference type="InterPro" id="IPR007627">
    <property type="entry name" value="RNA_pol_sigma70_r2"/>
</dbReference>
<dbReference type="InterPro" id="IPR036388">
    <property type="entry name" value="WH-like_DNA-bd_sf"/>
</dbReference>
<evidence type="ECO:0000259" key="6">
    <source>
        <dbReference type="Pfam" id="PF08281"/>
    </source>
</evidence>
<dbReference type="PANTHER" id="PTHR43133">
    <property type="entry name" value="RNA POLYMERASE ECF-TYPE SIGMA FACTO"/>
    <property type="match status" value="1"/>
</dbReference>
<evidence type="ECO:0000256" key="4">
    <source>
        <dbReference type="ARBA" id="ARBA00023163"/>
    </source>
</evidence>
<dbReference type="InterPro" id="IPR013325">
    <property type="entry name" value="RNA_pol_sigma_r2"/>
</dbReference>
<dbReference type="InterPro" id="IPR039425">
    <property type="entry name" value="RNA_pol_sigma-70-like"/>
</dbReference>
<proteinExistence type="inferred from homology"/>
<evidence type="ECO:0000256" key="2">
    <source>
        <dbReference type="ARBA" id="ARBA00023015"/>
    </source>
</evidence>
<dbReference type="Pfam" id="PF08281">
    <property type="entry name" value="Sigma70_r4_2"/>
    <property type="match status" value="1"/>
</dbReference>
<dbReference type="GO" id="GO:0016987">
    <property type="term" value="F:sigma factor activity"/>
    <property type="evidence" value="ECO:0007669"/>
    <property type="project" value="UniProtKB-KW"/>
</dbReference>
<organism evidence="7 8">
    <name type="scientific">Sphingobacterium humi</name>
    <dbReference type="NCBI Taxonomy" id="1796905"/>
    <lineage>
        <taxon>Bacteria</taxon>
        <taxon>Pseudomonadati</taxon>
        <taxon>Bacteroidota</taxon>
        <taxon>Sphingobacteriia</taxon>
        <taxon>Sphingobacteriales</taxon>
        <taxon>Sphingobacteriaceae</taxon>
        <taxon>Sphingobacterium</taxon>
    </lineage>
</organism>
<dbReference type="Pfam" id="PF04542">
    <property type="entry name" value="Sigma70_r2"/>
    <property type="match status" value="1"/>
</dbReference>
<dbReference type="EMBL" id="WSQA01000001">
    <property type="protein sequence ID" value="MVZ60669.1"/>
    <property type="molecule type" value="Genomic_DNA"/>
</dbReference>
<evidence type="ECO:0000313" key="7">
    <source>
        <dbReference type="EMBL" id="MVZ60669.1"/>
    </source>
</evidence>
<keyword evidence="2" id="KW-0805">Transcription regulation</keyword>
<dbReference type="Gene3D" id="1.10.10.10">
    <property type="entry name" value="Winged helix-like DNA-binding domain superfamily/Winged helix DNA-binding domain"/>
    <property type="match status" value="1"/>
</dbReference>
<reference evidence="7 8" key="1">
    <citation type="submission" date="2019-12" db="EMBL/GenBank/DDBJ databases">
        <authorList>
            <person name="Dong K."/>
        </authorList>
    </citation>
    <scope>NUCLEOTIDE SEQUENCE [LARGE SCALE GENOMIC DNA]</scope>
    <source>
        <strain evidence="7 8">JCM 31225</strain>
    </source>
</reference>
<keyword evidence="4" id="KW-0804">Transcription</keyword>
<dbReference type="InterPro" id="IPR013324">
    <property type="entry name" value="RNA_pol_sigma_r3/r4-like"/>
</dbReference>
<feature type="domain" description="RNA polymerase sigma factor 70 region 4 type 2" evidence="6">
    <location>
        <begin position="127"/>
        <end position="175"/>
    </location>
</feature>
<evidence type="ECO:0000313" key="8">
    <source>
        <dbReference type="Proteomes" id="UP000435036"/>
    </source>
</evidence>
<dbReference type="AlphaFoldDB" id="A0A6N8KVE1"/>
<gene>
    <name evidence="7" type="ORF">GQF63_01405</name>
</gene>
<protein>
    <submittedName>
        <fullName evidence="7">Sigma-70 family RNA polymerase sigma factor</fullName>
    </submittedName>
</protein>
<dbReference type="PANTHER" id="PTHR43133:SF25">
    <property type="entry name" value="RNA POLYMERASE SIGMA FACTOR RFAY-RELATED"/>
    <property type="match status" value="1"/>
</dbReference>
<dbReference type="Proteomes" id="UP000435036">
    <property type="component" value="Unassembled WGS sequence"/>
</dbReference>
<comment type="similarity">
    <text evidence="1">Belongs to the sigma-70 factor family. ECF subfamily.</text>
</comment>
<dbReference type="SUPFAM" id="SSF88946">
    <property type="entry name" value="Sigma2 domain of RNA polymerase sigma factors"/>
    <property type="match status" value="1"/>
</dbReference>
<accession>A0A6N8KVE1</accession>
<name>A0A6N8KVE1_9SPHI</name>
<dbReference type="SUPFAM" id="SSF88659">
    <property type="entry name" value="Sigma3 and sigma4 domains of RNA polymerase sigma factors"/>
    <property type="match status" value="1"/>
</dbReference>
<keyword evidence="8" id="KW-1185">Reference proteome</keyword>
<dbReference type="InterPro" id="IPR014284">
    <property type="entry name" value="RNA_pol_sigma-70_dom"/>
</dbReference>
<evidence type="ECO:0000259" key="5">
    <source>
        <dbReference type="Pfam" id="PF04542"/>
    </source>
</evidence>
<evidence type="ECO:0000256" key="1">
    <source>
        <dbReference type="ARBA" id="ARBA00010641"/>
    </source>
</evidence>
<keyword evidence="3" id="KW-0731">Sigma factor</keyword>
<feature type="domain" description="RNA polymerase sigma-70 region 2" evidence="5">
    <location>
        <begin position="33"/>
        <end position="96"/>
    </location>
</feature>
<evidence type="ECO:0000256" key="3">
    <source>
        <dbReference type="ARBA" id="ARBA00023082"/>
    </source>
</evidence>
<comment type="caution">
    <text evidence="7">The sequence shown here is derived from an EMBL/GenBank/DDBJ whole genome shotgun (WGS) entry which is preliminary data.</text>
</comment>